<dbReference type="InterPro" id="IPR039596">
    <property type="entry name" value="GAS1"/>
</dbReference>
<sequence length="214" mass="24154">MALQRFLMSCSNLHQLNKTCPEECKNVLIALMSTDEGQEFMSCDCTDPYCLETKERVQVCRPQVLRATMNETIVSCTVAQWICSVDTLCNQAFQFYQQNCRLMFLGKRCSGRCENSINILRRQAKAAKLESCECTGREDYDCLGIRKNMDTMCFLKKSQHHGVKPEAPPPPVNAGDVFTNEITPGRQTTGAADGRRVVHPIMVGLLLPLFVWTM</sequence>
<evidence type="ECO:0000313" key="8">
    <source>
        <dbReference type="Proteomes" id="UP001307889"/>
    </source>
</evidence>
<evidence type="ECO:0000256" key="3">
    <source>
        <dbReference type="ARBA" id="ARBA00022729"/>
    </source>
</evidence>
<evidence type="ECO:0000256" key="5">
    <source>
        <dbReference type="ARBA" id="ARBA00023180"/>
    </source>
</evidence>
<keyword evidence="4" id="KW-0472">Membrane</keyword>
<keyword evidence="5" id="KW-0325">Glycoprotein</keyword>
<dbReference type="EMBL" id="AP028910">
    <property type="protein sequence ID" value="BES89933.1"/>
    <property type="molecule type" value="Genomic_DNA"/>
</dbReference>
<keyword evidence="3" id="KW-0732">Signal</keyword>
<dbReference type="PANTHER" id="PTHR16840">
    <property type="entry name" value="GROWTH ARREST-SPECIFIC PROTEIN 1"/>
    <property type="match status" value="1"/>
</dbReference>
<protein>
    <submittedName>
        <fullName evidence="7">Growth arrest-specific 1</fullName>
    </submittedName>
</protein>
<comment type="subcellular location">
    <subcellularLocation>
        <location evidence="1">Cell membrane</location>
    </subcellularLocation>
</comment>
<reference evidence="7 8" key="1">
    <citation type="submission" date="2023-09" db="EMBL/GenBank/DDBJ databases">
        <title>Nesidiocoris tenuis whole genome shotgun sequence.</title>
        <authorList>
            <person name="Shibata T."/>
            <person name="Shimoda M."/>
            <person name="Kobayashi T."/>
            <person name="Uehara T."/>
        </authorList>
    </citation>
    <scope>NUCLEOTIDE SEQUENCE [LARGE SCALE GENOMIC DNA]</scope>
    <source>
        <strain evidence="7 8">Japan</strain>
    </source>
</reference>
<organism evidence="7 8">
    <name type="scientific">Nesidiocoris tenuis</name>
    <dbReference type="NCBI Taxonomy" id="355587"/>
    <lineage>
        <taxon>Eukaryota</taxon>
        <taxon>Metazoa</taxon>
        <taxon>Ecdysozoa</taxon>
        <taxon>Arthropoda</taxon>
        <taxon>Hexapoda</taxon>
        <taxon>Insecta</taxon>
        <taxon>Pterygota</taxon>
        <taxon>Neoptera</taxon>
        <taxon>Paraneoptera</taxon>
        <taxon>Hemiptera</taxon>
        <taxon>Heteroptera</taxon>
        <taxon>Panheteroptera</taxon>
        <taxon>Cimicomorpha</taxon>
        <taxon>Miridae</taxon>
        <taxon>Dicyphina</taxon>
        <taxon>Nesidiocoris</taxon>
    </lineage>
</organism>
<gene>
    <name evidence="7" type="ORF">NTJ_02740</name>
</gene>
<dbReference type="InterPro" id="IPR016017">
    <property type="entry name" value="GDNF/GAS1"/>
</dbReference>
<evidence type="ECO:0000256" key="2">
    <source>
        <dbReference type="ARBA" id="ARBA00022475"/>
    </source>
</evidence>
<proteinExistence type="predicted"/>
<name>A0ABN7AD80_9HEMI</name>
<evidence type="ECO:0000256" key="1">
    <source>
        <dbReference type="ARBA" id="ARBA00004236"/>
    </source>
</evidence>
<feature type="domain" description="GDNF/GAS1" evidence="6">
    <location>
        <begin position="76"/>
        <end position="149"/>
    </location>
</feature>
<dbReference type="Pfam" id="PF02351">
    <property type="entry name" value="GDNF"/>
    <property type="match status" value="1"/>
</dbReference>
<dbReference type="Proteomes" id="UP001307889">
    <property type="component" value="Chromosome 2"/>
</dbReference>
<keyword evidence="8" id="KW-1185">Reference proteome</keyword>
<evidence type="ECO:0000256" key="4">
    <source>
        <dbReference type="ARBA" id="ARBA00023136"/>
    </source>
</evidence>
<dbReference type="PANTHER" id="PTHR16840:SF3">
    <property type="entry name" value="GROWTH ARREST-SPECIFIC PROTEIN 1"/>
    <property type="match status" value="1"/>
</dbReference>
<evidence type="ECO:0000259" key="6">
    <source>
        <dbReference type="Pfam" id="PF02351"/>
    </source>
</evidence>
<evidence type="ECO:0000313" key="7">
    <source>
        <dbReference type="EMBL" id="BES89933.1"/>
    </source>
</evidence>
<keyword evidence="2" id="KW-1003">Cell membrane</keyword>
<accession>A0ABN7AD80</accession>